<evidence type="ECO:0000256" key="11">
    <source>
        <dbReference type="PROSITE-ProRule" id="PRU00169"/>
    </source>
</evidence>
<dbReference type="RefSeq" id="WP_144682353.1">
    <property type="nucleotide sequence ID" value="NZ_VLLC01000003.1"/>
</dbReference>
<evidence type="ECO:0000256" key="9">
    <source>
        <dbReference type="ARBA" id="ARBA00023159"/>
    </source>
</evidence>
<dbReference type="Gene3D" id="3.40.50.2300">
    <property type="match status" value="1"/>
</dbReference>
<dbReference type="CDD" id="cd00156">
    <property type="entry name" value="REC"/>
    <property type="match status" value="1"/>
</dbReference>
<evidence type="ECO:0000256" key="2">
    <source>
        <dbReference type="ARBA" id="ARBA00022490"/>
    </source>
</evidence>
<dbReference type="FunFam" id="3.40.50.300:FF:000006">
    <property type="entry name" value="DNA-binding transcriptional regulator NtrC"/>
    <property type="match status" value="1"/>
</dbReference>
<keyword evidence="7" id="KW-0805">Transcription regulation</keyword>
<dbReference type="InterPro" id="IPR011006">
    <property type="entry name" value="CheY-like_superfamily"/>
</dbReference>
<dbReference type="SMART" id="SM00448">
    <property type="entry name" value="REC"/>
    <property type="match status" value="1"/>
</dbReference>
<dbReference type="PANTHER" id="PTHR32071:SF117">
    <property type="entry name" value="PTS-DEPENDENT DIHYDROXYACETONE KINASE OPERON REGULATORY PROTEIN-RELATED"/>
    <property type="match status" value="1"/>
</dbReference>
<dbReference type="Gene3D" id="1.10.10.60">
    <property type="entry name" value="Homeodomain-like"/>
    <property type="match status" value="1"/>
</dbReference>
<dbReference type="Gene3D" id="1.10.8.60">
    <property type="match status" value="1"/>
</dbReference>
<dbReference type="PANTHER" id="PTHR32071">
    <property type="entry name" value="TRANSCRIPTIONAL REGULATORY PROTEIN"/>
    <property type="match status" value="1"/>
</dbReference>
<keyword evidence="5" id="KW-0067">ATP-binding</keyword>
<sequence length="458" mass="51155">MRPAILIVDDDLAHRTMLETMVKSWAYEPHTADDGDTALAAVEKRAYDLILMDIRMVRMSGIEALDAIQKVNPAIPIVLMTAYASVDTAVEALKKGAYDYLTKPLDFEKLKITLIRAMEHVRLKDENYRLKAQAGELFDRRNIVGKSPAMRQLLETLTQAAPAEATVLVTGESGTGKELVAGAIHYNSPRRNGPFVKINCAAITETLLESELFGHERGSFTGADKRKEGRFVQAHGGTLFLDEISSMPMSMQAKLLRVLQERELTRVGGEDVIRLDVRVVAATNIPLEEMVKEGSFREDLYYRLNVVTLKLPALRERREDIPLLADRFLKDFSEKNRKDIKGFSPQAMDRMLRHGWPGNVRELMNSIERAVVLSTGAYLEAGLMLPDFSDEKPLPAMAEPEAILPLEEVEKATIIKTLHALDGNKSETARQLGITRKTLHKKLKSYGLMPESSGQATD</sequence>
<dbReference type="FunFam" id="3.40.50.2300:FF:000018">
    <property type="entry name" value="DNA-binding transcriptional regulator NtrC"/>
    <property type="match status" value="1"/>
</dbReference>
<feature type="domain" description="Response regulatory" evidence="13">
    <location>
        <begin position="4"/>
        <end position="118"/>
    </location>
</feature>
<comment type="caution">
    <text evidence="14">The sequence shown here is derived from an EMBL/GenBank/DDBJ whole genome shotgun (WGS) entry which is preliminary data.</text>
</comment>
<organism evidence="14 15">
    <name type="scientific">Desulfobotulus alkaliphilus</name>
    <dbReference type="NCBI Taxonomy" id="622671"/>
    <lineage>
        <taxon>Bacteria</taxon>
        <taxon>Pseudomonadati</taxon>
        <taxon>Thermodesulfobacteriota</taxon>
        <taxon>Desulfobacteria</taxon>
        <taxon>Desulfobacterales</taxon>
        <taxon>Desulfobacteraceae</taxon>
        <taxon>Desulfobotulus</taxon>
    </lineage>
</organism>
<dbReference type="GO" id="GO:0005737">
    <property type="term" value="C:cytoplasm"/>
    <property type="evidence" value="ECO:0007669"/>
    <property type="project" value="UniProtKB-SubCell"/>
</dbReference>
<proteinExistence type="predicted"/>
<evidence type="ECO:0000256" key="5">
    <source>
        <dbReference type="ARBA" id="ARBA00022840"/>
    </source>
</evidence>
<dbReference type="InterPro" id="IPR025943">
    <property type="entry name" value="Sigma_54_int_dom_ATP-bd_2"/>
</dbReference>
<dbReference type="SUPFAM" id="SSF52540">
    <property type="entry name" value="P-loop containing nucleoside triphosphate hydrolases"/>
    <property type="match status" value="1"/>
</dbReference>
<dbReference type="PROSITE" id="PS50045">
    <property type="entry name" value="SIGMA54_INTERACT_4"/>
    <property type="match status" value="1"/>
</dbReference>
<dbReference type="GO" id="GO:0000160">
    <property type="term" value="P:phosphorelay signal transduction system"/>
    <property type="evidence" value="ECO:0007669"/>
    <property type="project" value="UniProtKB-KW"/>
</dbReference>
<dbReference type="GO" id="GO:0005524">
    <property type="term" value="F:ATP binding"/>
    <property type="evidence" value="ECO:0007669"/>
    <property type="project" value="UniProtKB-KW"/>
</dbReference>
<keyword evidence="15" id="KW-1185">Reference proteome</keyword>
<evidence type="ECO:0000313" key="14">
    <source>
        <dbReference type="EMBL" id="TWI75640.1"/>
    </source>
</evidence>
<evidence type="ECO:0000256" key="4">
    <source>
        <dbReference type="ARBA" id="ARBA00022741"/>
    </source>
</evidence>
<protein>
    <submittedName>
        <fullName evidence="14">Sigma54 specific transcriptional regulator, Fis family</fullName>
    </submittedName>
</protein>
<dbReference type="PROSITE" id="PS50110">
    <property type="entry name" value="RESPONSE_REGULATORY"/>
    <property type="match status" value="1"/>
</dbReference>
<evidence type="ECO:0000256" key="7">
    <source>
        <dbReference type="ARBA" id="ARBA00023015"/>
    </source>
</evidence>
<dbReference type="Pfam" id="PF02954">
    <property type="entry name" value="HTH_8"/>
    <property type="match status" value="1"/>
</dbReference>
<dbReference type="InterPro" id="IPR002197">
    <property type="entry name" value="HTH_Fis"/>
</dbReference>
<evidence type="ECO:0000313" key="15">
    <source>
        <dbReference type="Proteomes" id="UP000318307"/>
    </source>
</evidence>
<keyword evidence="4" id="KW-0547">Nucleotide-binding</keyword>
<evidence type="ECO:0000256" key="8">
    <source>
        <dbReference type="ARBA" id="ARBA00023125"/>
    </source>
</evidence>
<dbReference type="Proteomes" id="UP000318307">
    <property type="component" value="Unassembled WGS sequence"/>
</dbReference>
<dbReference type="Pfam" id="PF00072">
    <property type="entry name" value="Response_reg"/>
    <property type="match status" value="1"/>
</dbReference>
<dbReference type="Pfam" id="PF25601">
    <property type="entry name" value="AAA_lid_14"/>
    <property type="match status" value="1"/>
</dbReference>
<evidence type="ECO:0000256" key="6">
    <source>
        <dbReference type="ARBA" id="ARBA00023012"/>
    </source>
</evidence>
<dbReference type="SMART" id="SM00382">
    <property type="entry name" value="AAA"/>
    <property type="match status" value="1"/>
</dbReference>
<dbReference type="InterPro" id="IPR025944">
    <property type="entry name" value="Sigma_54_int_dom_CS"/>
</dbReference>
<name>A0A562S4M0_9BACT</name>
<dbReference type="SUPFAM" id="SSF46689">
    <property type="entry name" value="Homeodomain-like"/>
    <property type="match status" value="1"/>
</dbReference>
<comment type="subcellular location">
    <subcellularLocation>
        <location evidence="1">Cytoplasm</location>
    </subcellularLocation>
</comment>
<dbReference type="EMBL" id="VLLC01000003">
    <property type="protein sequence ID" value="TWI75640.1"/>
    <property type="molecule type" value="Genomic_DNA"/>
</dbReference>
<dbReference type="PROSITE" id="PS00676">
    <property type="entry name" value="SIGMA54_INTERACT_2"/>
    <property type="match status" value="1"/>
</dbReference>
<evidence type="ECO:0000256" key="3">
    <source>
        <dbReference type="ARBA" id="ARBA00022553"/>
    </source>
</evidence>
<evidence type="ECO:0000256" key="1">
    <source>
        <dbReference type="ARBA" id="ARBA00004496"/>
    </source>
</evidence>
<dbReference type="GO" id="GO:0006355">
    <property type="term" value="P:regulation of DNA-templated transcription"/>
    <property type="evidence" value="ECO:0007669"/>
    <property type="project" value="InterPro"/>
</dbReference>
<dbReference type="PROSITE" id="PS00675">
    <property type="entry name" value="SIGMA54_INTERACT_1"/>
    <property type="match status" value="1"/>
</dbReference>
<keyword evidence="9" id="KW-0010">Activator</keyword>
<dbReference type="InterPro" id="IPR009057">
    <property type="entry name" value="Homeodomain-like_sf"/>
</dbReference>
<dbReference type="FunFam" id="1.10.8.60:FF:000014">
    <property type="entry name" value="DNA-binding transcriptional regulator NtrC"/>
    <property type="match status" value="1"/>
</dbReference>
<keyword evidence="10" id="KW-0804">Transcription</keyword>
<dbReference type="InterPro" id="IPR002078">
    <property type="entry name" value="Sigma_54_int"/>
</dbReference>
<dbReference type="AlphaFoldDB" id="A0A562S4M0"/>
<gene>
    <name evidence="14" type="ORF">LZ24_00691</name>
</gene>
<dbReference type="InterPro" id="IPR058031">
    <property type="entry name" value="AAA_lid_NorR"/>
</dbReference>
<evidence type="ECO:0000259" key="13">
    <source>
        <dbReference type="PROSITE" id="PS50110"/>
    </source>
</evidence>
<dbReference type="PRINTS" id="PR01590">
    <property type="entry name" value="HTHFIS"/>
</dbReference>
<reference evidence="14 15" key="1">
    <citation type="submission" date="2019-07" db="EMBL/GenBank/DDBJ databases">
        <title>Genome sequencing of 100 strains of the haloalkaliphilic chemolithoautotrophic sulfur-oxidizing bacterium Thioalkalivibrio.</title>
        <authorList>
            <person name="Muyzer G."/>
        </authorList>
    </citation>
    <scope>NUCLEOTIDE SEQUENCE [LARGE SCALE GENOMIC DNA]</scope>
    <source>
        <strain evidence="14 15">ASO4-4</strain>
    </source>
</reference>
<keyword evidence="3 11" id="KW-0597">Phosphoprotein</keyword>
<dbReference type="InterPro" id="IPR001789">
    <property type="entry name" value="Sig_transdc_resp-reg_receiver"/>
</dbReference>
<feature type="domain" description="Sigma-54 factor interaction" evidence="12">
    <location>
        <begin position="143"/>
        <end position="372"/>
    </location>
</feature>
<evidence type="ECO:0000259" key="12">
    <source>
        <dbReference type="PROSITE" id="PS50045"/>
    </source>
</evidence>
<dbReference type="OrthoDB" id="9763792at2"/>
<keyword evidence="6" id="KW-0902">Two-component regulatory system</keyword>
<feature type="modified residue" description="4-aspartylphosphate" evidence="11">
    <location>
        <position position="53"/>
    </location>
</feature>
<dbReference type="InterPro" id="IPR003593">
    <property type="entry name" value="AAA+_ATPase"/>
</dbReference>
<dbReference type="CDD" id="cd00009">
    <property type="entry name" value="AAA"/>
    <property type="match status" value="1"/>
</dbReference>
<evidence type="ECO:0000256" key="10">
    <source>
        <dbReference type="ARBA" id="ARBA00023163"/>
    </source>
</evidence>
<keyword evidence="8" id="KW-0238">DNA-binding</keyword>
<dbReference type="InterPro" id="IPR025662">
    <property type="entry name" value="Sigma_54_int_dom_ATP-bd_1"/>
</dbReference>
<accession>A0A562S4M0</accession>
<dbReference type="Pfam" id="PF00158">
    <property type="entry name" value="Sigma54_activat"/>
    <property type="match status" value="1"/>
</dbReference>
<dbReference type="InterPro" id="IPR027417">
    <property type="entry name" value="P-loop_NTPase"/>
</dbReference>
<dbReference type="PROSITE" id="PS00688">
    <property type="entry name" value="SIGMA54_INTERACT_3"/>
    <property type="match status" value="1"/>
</dbReference>
<dbReference type="GO" id="GO:0043565">
    <property type="term" value="F:sequence-specific DNA binding"/>
    <property type="evidence" value="ECO:0007669"/>
    <property type="project" value="InterPro"/>
</dbReference>
<dbReference type="SUPFAM" id="SSF52172">
    <property type="entry name" value="CheY-like"/>
    <property type="match status" value="1"/>
</dbReference>
<dbReference type="Gene3D" id="3.40.50.300">
    <property type="entry name" value="P-loop containing nucleotide triphosphate hydrolases"/>
    <property type="match status" value="1"/>
</dbReference>
<keyword evidence="2" id="KW-0963">Cytoplasm</keyword>